<dbReference type="InterPro" id="IPR052369">
    <property type="entry name" value="UG_Glycosaminoglycan_Hydrolase"/>
</dbReference>
<keyword evidence="4" id="KW-1185">Reference proteome</keyword>
<reference evidence="3 4" key="1">
    <citation type="submission" date="2019-10" db="EMBL/GenBank/DDBJ databases">
        <title>Description of Paenibacillus terricola sp. nov.</title>
        <authorList>
            <person name="Carlier A."/>
            <person name="Qi S."/>
        </authorList>
    </citation>
    <scope>NUCLEOTIDE SEQUENCE [LARGE SCALE GENOMIC DNA]</scope>
    <source>
        <strain evidence="3 4">LMG 31459</strain>
    </source>
</reference>
<comment type="similarity">
    <text evidence="2">Belongs to the glycosyl hydrolase 88 family.</text>
</comment>
<protein>
    <recommendedName>
        <fullName evidence="5">Glucuronyl hydrolase</fullName>
    </recommendedName>
</protein>
<proteinExistence type="inferred from homology"/>
<dbReference type="Gene3D" id="1.50.10.10">
    <property type="match status" value="1"/>
</dbReference>
<dbReference type="InterPro" id="IPR008928">
    <property type="entry name" value="6-hairpin_glycosidase_sf"/>
</dbReference>
<evidence type="ECO:0000256" key="2">
    <source>
        <dbReference type="ARBA" id="ARBA00038358"/>
    </source>
</evidence>
<dbReference type="InterPro" id="IPR010905">
    <property type="entry name" value="Glyco_hydro_88"/>
</dbReference>
<dbReference type="EMBL" id="WHOB01000021">
    <property type="protein sequence ID" value="NOU79022.1"/>
    <property type="molecule type" value="Genomic_DNA"/>
</dbReference>
<dbReference type="PANTHER" id="PTHR36845:SF1">
    <property type="entry name" value="HYDROLASE, PUTATIVE (AFU_ORTHOLOGUE AFUA_7G05090)-RELATED"/>
    <property type="match status" value="1"/>
</dbReference>
<sequence length="419" mass="48907">MRFKMECYARKLSKHLEYYKENDEMSLLEKVQNKWKDIDITNSDALFKDTIDKVISKTAANIERFNNQFPYTGKGDKYILTDNTTWVSGYWTGWLWMIYNQTQDPKFKEAAEKHYEGYNHRFNTLAIHCHDVGVIYDMAAVRGYTVTGEDKWRNIGIRAAAFLSTRFEEKGQYLQAWGMPYSKEPEHNRTIIDSLCCIPLWFWAAEVLNDEYYKEIASLQADTIMKHLVRPDNSSGHTFFFDPETKEPLRIKTEQGSSNESTWSRGQGWGIQGFPVCYAYTGDKKYLDTAVKMLEWFVDELGDDIIPPWDFMKKEEEKDTSALTLAVNGMLRIAHFPDVSEEVKQACILMAKKAMTKLIVSYGTFDEEEVWGLIREGVYGKPFGNGINEFMIWGDYYFVENLMILAGKDYLEMEIYNKR</sequence>
<dbReference type="PANTHER" id="PTHR36845">
    <property type="entry name" value="HYDROLASE, PUTATIVE (AFU_ORTHOLOGUE AFUA_7G05090)-RELATED"/>
    <property type="match status" value="1"/>
</dbReference>
<accession>A0ABX1YDE7</accession>
<evidence type="ECO:0008006" key="5">
    <source>
        <dbReference type="Google" id="ProtNLM"/>
    </source>
</evidence>
<evidence type="ECO:0000313" key="4">
    <source>
        <dbReference type="Proteomes" id="UP000596857"/>
    </source>
</evidence>
<dbReference type="InterPro" id="IPR012341">
    <property type="entry name" value="6hp_glycosidase-like_sf"/>
</dbReference>
<name>A0ABX1YDE7_9BACL</name>
<dbReference type="Proteomes" id="UP000596857">
    <property type="component" value="Unassembled WGS sequence"/>
</dbReference>
<evidence type="ECO:0000313" key="3">
    <source>
        <dbReference type="EMBL" id="NOU79022.1"/>
    </source>
</evidence>
<organism evidence="3 4">
    <name type="scientific">Paenibacillus phytohabitans</name>
    <dbReference type="NCBI Taxonomy" id="2654978"/>
    <lineage>
        <taxon>Bacteria</taxon>
        <taxon>Bacillati</taxon>
        <taxon>Bacillota</taxon>
        <taxon>Bacilli</taxon>
        <taxon>Bacillales</taxon>
        <taxon>Paenibacillaceae</taxon>
        <taxon>Paenibacillus</taxon>
    </lineage>
</organism>
<dbReference type="SUPFAM" id="SSF48208">
    <property type="entry name" value="Six-hairpin glycosidases"/>
    <property type="match status" value="1"/>
</dbReference>
<dbReference type="Pfam" id="PF07470">
    <property type="entry name" value="Glyco_hydro_88"/>
    <property type="match status" value="1"/>
</dbReference>
<gene>
    <name evidence="3" type="ORF">GC101_09015</name>
</gene>
<evidence type="ECO:0000256" key="1">
    <source>
        <dbReference type="ARBA" id="ARBA00022801"/>
    </source>
</evidence>
<comment type="caution">
    <text evidence="3">The sequence shown here is derived from an EMBL/GenBank/DDBJ whole genome shotgun (WGS) entry which is preliminary data.</text>
</comment>
<keyword evidence="1" id="KW-0378">Hydrolase</keyword>